<protein>
    <submittedName>
        <fullName evidence="1">Uncharacterized protein</fullName>
    </submittedName>
</protein>
<dbReference type="AlphaFoldDB" id="A0A7W7R6D6"/>
<accession>A0A7W7R6D6</accession>
<gene>
    <name evidence="1" type="ORF">FHR34_005260</name>
</gene>
<dbReference type="RefSeq" id="WP_184939293.1">
    <property type="nucleotide sequence ID" value="NZ_JACHJV010000001.1"/>
</dbReference>
<evidence type="ECO:0000313" key="1">
    <source>
        <dbReference type="EMBL" id="MBB4926267.1"/>
    </source>
</evidence>
<sequence>MTTAHRSPHPWHLNGASSALVDPYKRALPRRAPARLSTSSDTATTNRILLDEHRSQNGQCVRCETQWPCQVAIETRARSAA</sequence>
<reference evidence="1 2" key="1">
    <citation type="submission" date="2020-08" db="EMBL/GenBank/DDBJ databases">
        <title>Sequencing the genomes of 1000 actinobacteria strains.</title>
        <authorList>
            <person name="Klenk H.-P."/>
        </authorList>
    </citation>
    <scope>NUCLEOTIDE SEQUENCE [LARGE SCALE GENOMIC DNA]</scope>
    <source>
        <strain evidence="1 2">DSM 41654</strain>
    </source>
</reference>
<dbReference type="EMBL" id="JACHJV010000001">
    <property type="protein sequence ID" value="MBB4926267.1"/>
    <property type="molecule type" value="Genomic_DNA"/>
</dbReference>
<dbReference type="Proteomes" id="UP000540506">
    <property type="component" value="Unassembled WGS sequence"/>
</dbReference>
<keyword evidence="2" id="KW-1185">Reference proteome</keyword>
<comment type="caution">
    <text evidence="1">The sequence shown here is derived from an EMBL/GenBank/DDBJ whole genome shotgun (WGS) entry which is preliminary data.</text>
</comment>
<name>A0A7W7R6D6_KITKI</name>
<proteinExistence type="predicted"/>
<organism evidence="1 2">
    <name type="scientific">Kitasatospora kifunensis</name>
    <name type="common">Streptomyces kifunensis</name>
    <dbReference type="NCBI Taxonomy" id="58351"/>
    <lineage>
        <taxon>Bacteria</taxon>
        <taxon>Bacillati</taxon>
        <taxon>Actinomycetota</taxon>
        <taxon>Actinomycetes</taxon>
        <taxon>Kitasatosporales</taxon>
        <taxon>Streptomycetaceae</taxon>
        <taxon>Kitasatospora</taxon>
    </lineage>
</organism>
<evidence type="ECO:0000313" key="2">
    <source>
        <dbReference type="Proteomes" id="UP000540506"/>
    </source>
</evidence>